<proteinExistence type="predicted"/>
<dbReference type="AlphaFoldDB" id="A0A1Q8CL84"/>
<evidence type="ECO:0000313" key="2">
    <source>
        <dbReference type="Proteomes" id="UP000185596"/>
    </source>
</evidence>
<keyword evidence="2" id="KW-1185">Reference proteome</keyword>
<dbReference type="STRING" id="1912961.BU204_23890"/>
<name>A0A1Q8CL84_9PSEU</name>
<reference evidence="1 2" key="1">
    <citation type="submission" date="2016-12" db="EMBL/GenBank/DDBJ databases">
        <title>The draft genome sequence of Actinophytocola sp. 11-183.</title>
        <authorList>
            <person name="Wang W."/>
            <person name="Yuan L."/>
        </authorList>
    </citation>
    <scope>NUCLEOTIDE SEQUENCE [LARGE SCALE GENOMIC DNA]</scope>
    <source>
        <strain evidence="1 2">11-183</strain>
    </source>
</reference>
<gene>
    <name evidence="1" type="ORF">BU204_23890</name>
</gene>
<dbReference type="EMBL" id="MSIE01000045">
    <property type="protein sequence ID" value="OLF15109.1"/>
    <property type="molecule type" value="Genomic_DNA"/>
</dbReference>
<accession>A0A1Q8CL84</accession>
<sequence>MAVWSSAWLSGAAAADDVLDALRDWAEAHEVVAADERLATSLEIPERGEAGTGHATLLAALRRAGVNGAQLVMPVPGDVRGLGGPSQFGTEALKAGEAVVFDGLGIVPEHVGRTDSGILRWTVFEVPQPIPPVTVPLGEAEHELTGAMRVAAGILIELGVAKKRAGVREELQARIAERTKSSWPAGMPQRALRVLQRAAEVAAILELAMEDEPGGALSASAAHKRAEALRPLFHAVRTARCAAVADAVRALADHAGRV</sequence>
<protein>
    <submittedName>
        <fullName evidence="1">Uncharacterized protein</fullName>
    </submittedName>
</protein>
<organism evidence="1 2">
    <name type="scientific">Actinophytocola xanthii</name>
    <dbReference type="NCBI Taxonomy" id="1912961"/>
    <lineage>
        <taxon>Bacteria</taxon>
        <taxon>Bacillati</taxon>
        <taxon>Actinomycetota</taxon>
        <taxon>Actinomycetes</taxon>
        <taxon>Pseudonocardiales</taxon>
        <taxon>Pseudonocardiaceae</taxon>
    </lineage>
</organism>
<dbReference type="Proteomes" id="UP000185596">
    <property type="component" value="Unassembled WGS sequence"/>
</dbReference>
<comment type="caution">
    <text evidence="1">The sequence shown here is derived from an EMBL/GenBank/DDBJ whole genome shotgun (WGS) entry which is preliminary data.</text>
</comment>
<evidence type="ECO:0000313" key="1">
    <source>
        <dbReference type="EMBL" id="OLF15109.1"/>
    </source>
</evidence>